<evidence type="ECO:0000256" key="1">
    <source>
        <dbReference type="ARBA" id="ARBA00011073"/>
    </source>
</evidence>
<dbReference type="Pfam" id="PF00082">
    <property type="entry name" value="Peptidase_S8"/>
    <property type="match status" value="1"/>
</dbReference>
<organism evidence="5 6">
    <name type="scientific">Physcomitrium patens</name>
    <name type="common">Spreading-leaved earth moss</name>
    <name type="synonym">Physcomitrella patens</name>
    <dbReference type="NCBI Taxonomy" id="3218"/>
    <lineage>
        <taxon>Eukaryota</taxon>
        <taxon>Viridiplantae</taxon>
        <taxon>Streptophyta</taxon>
        <taxon>Embryophyta</taxon>
        <taxon>Bryophyta</taxon>
        <taxon>Bryophytina</taxon>
        <taxon>Bryopsida</taxon>
        <taxon>Funariidae</taxon>
        <taxon>Funariales</taxon>
        <taxon>Funariaceae</taxon>
        <taxon>Physcomitrium</taxon>
    </lineage>
</organism>
<dbReference type="InterPro" id="IPR045051">
    <property type="entry name" value="SBT"/>
</dbReference>
<sequence>MVNTGANGNKKSDCQDSAKLEMGIQALGIKDQHLVILDAALGFGADYQVLQDYDKVFDGMAVALNETQAAVMKLNPLIRSMELGATVYATTTHSHDYMLLPIPLGAWNESGGTHSAGEDIVIGVVDTGIYPDHHSFAATDGVKPYGPHPMYKGQCGTDLRFPNGFCNGKIVSAQQFFRAHLEVNKTAVSDPDYNSPLDRNGHGTIAVYKVLDKDGTGTMSDTVAAINQAVKDGVHVISLSLGFSAPVGTHTLPNIFEMTILGAVKAGVHVVHAARNAGSKPSSIVSYGPWLTSVGATTMDRSYSAYLYTNDGRGSHSYINQDFNCADQTVLVKKLIQGKILVCLYNVIHSSFTGSPQSLARAAAQAMGAVGVVLVVIFGSFSETNSQNWDFKDFPGIVISGQAGQLFLDNFQNANDGVKGRLSGVGKAVYRGLPPKIARFSGRGPNVYMTTSDLSMDEHAIADV</sequence>
<comment type="similarity">
    <text evidence="1 3">Belongs to the peptidase S8 family.</text>
</comment>
<name>A0A7I4BDD3_PHYPA</name>
<keyword evidence="2" id="KW-0378">Hydrolase</keyword>
<evidence type="ECO:0000313" key="5">
    <source>
        <dbReference type="EnsemblPlants" id="Pp3c17_20710V3.2"/>
    </source>
</evidence>
<reference evidence="5 6" key="1">
    <citation type="journal article" date="2008" name="Science">
        <title>The Physcomitrella genome reveals evolutionary insights into the conquest of land by plants.</title>
        <authorList>
            <person name="Rensing S."/>
            <person name="Lang D."/>
            <person name="Zimmer A."/>
            <person name="Terry A."/>
            <person name="Salamov A."/>
            <person name="Shapiro H."/>
            <person name="Nishiyama T."/>
            <person name="Perroud P.-F."/>
            <person name="Lindquist E."/>
            <person name="Kamisugi Y."/>
            <person name="Tanahashi T."/>
            <person name="Sakakibara K."/>
            <person name="Fujita T."/>
            <person name="Oishi K."/>
            <person name="Shin-I T."/>
            <person name="Kuroki Y."/>
            <person name="Toyoda A."/>
            <person name="Suzuki Y."/>
            <person name="Hashimoto A."/>
            <person name="Yamaguchi K."/>
            <person name="Sugano A."/>
            <person name="Kohara Y."/>
            <person name="Fujiyama A."/>
            <person name="Anterola A."/>
            <person name="Aoki S."/>
            <person name="Ashton N."/>
            <person name="Barbazuk W.B."/>
            <person name="Barker E."/>
            <person name="Bennetzen J."/>
            <person name="Bezanilla M."/>
            <person name="Blankenship R."/>
            <person name="Cho S.H."/>
            <person name="Dutcher S."/>
            <person name="Estelle M."/>
            <person name="Fawcett J.A."/>
            <person name="Gundlach H."/>
            <person name="Hanada K."/>
            <person name="Heyl A."/>
            <person name="Hicks K.A."/>
            <person name="Hugh J."/>
            <person name="Lohr M."/>
            <person name="Mayer K."/>
            <person name="Melkozernov A."/>
            <person name="Murata T."/>
            <person name="Nelson D."/>
            <person name="Pils B."/>
            <person name="Prigge M."/>
            <person name="Reiss B."/>
            <person name="Renner T."/>
            <person name="Rombauts S."/>
            <person name="Rushton P."/>
            <person name="Sanderfoot A."/>
            <person name="Schween G."/>
            <person name="Shiu S.-H."/>
            <person name="Stueber K."/>
            <person name="Theodoulou F.L."/>
            <person name="Tu H."/>
            <person name="Van de Peer Y."/>
            <person name="Verrier P.J."/>
            <person name="Waters E."/>
            <person name="Wood A."/>
            <person name="Yang L."/>
            <person name="Cove D."/>
            <person name="Cuming A."/>
            <person name="Hasebe M."/>
            <person name="Lucas S."/>
            <person name="Mishler D.B."/>
            <person name="Reski R."/>
            <person name="Grigoriev I."/>
            <person name="Quatrano R.S."/>
            <person name="Boore J.L."/>
        </authorList>
    </citation>
    <scope>NUCLEOTIDE SEQUENCE [LARGE SCALE GENOMIC DNA]</scope>
    <source>
        <strain evidence="5 6">cv. Gransden 2004</strain>
    </source>
</reference>
<dbReference type="PANTHER" id="PTHR10795">
    <property type="entry name" value="PROPROTEIN CONVERTASE SUBTILISIN/KEXIN"/>
    <property type="match status" value="1"/>
</dbReference>
<dbReference type="AlphaFoldDB" id="A0A7I4BDD3"/>
<dbReference type="Proteomes" id="UP000006727">
    <property type="component" value="Chromosome 17"/>
</dbReference>
<protein>
    <recommendedName>
        <fullName evidence="4">Peptidase S8/S53 domain-containing protein</fullName>
    </recommendedName>
</protein>
<dbReference type="Gramene" id="Pp3c17_20710V3.2">
    <property type="protein sequence ID" value="Pp3c17_20710V3.2"/>
    <property type="gene ID" value="Pp3c17_20710"/>
</dbReference>
<proteinExistence type="inferred from homology"/>
<dbReference type="InterPro" id="IPR036852">
    <property type="entry name" value="Peptidase_S8/S53_dom_sf"/>
</dbReference>
<evidence type="ECO:0000256" key="2">
    <source>
        <dbReference type="ARBA" id="ARBA00022801"/>
    </source>
</evidence>
<reference evidence="5" key="3">
    <citation type="submission" date="2020-12" db="UniProtKB">
        <authorList>
            <consortium name="EnsemblPlants"/>
        </authorList>
    </citation>
    <scope>IDENTIFICATION</scope>
</reference>
<dbReference type="InterPro" id="IPR023827">
    <property type="entry name" value="Peptidase_S8_Asp-AS"/>
</dbReference>
<evidence type="ECO:0000313" key="6">
    <source>
        <dbReference type="Proteomes" id="UP000006727"/>
    </source>
</evidence>
<dbReference type="SUPFAM" id="SSF52743">
    <property type="entry name" value="Subtilisin-like"/>
    <property type="match status" value="1"/>
</dbReference>
<evidence type="ECO:0000259" key="4">
    <source>
        <dbReference type="Pfam" id="PF00082"/>
    </source>
</evidence>
<dbReference type="InterPro" id="IPR000209">
    <property type="entry name" value="Peptidase_S8/S53_dom"/>
</dbReference>
<accession>A0A7I4BDD3</accession>
<dbReference type="Gene3D" id="3.50.30.30">
    <property type="match status" value="1"/>
</dbReference>
<evidence type="ECO:0000256" key="3">
    <source>
        <dbReference type="PROSITE-ProRule" id="PRU01240"/>
    </source>
</evidence>
<dbReference type="EMBL" id="ABEU02000017">
    <property type="status" value="NOT_ANNOTATED_CDS"/>
    <property type="molecule type" value="Genomic_DNA"/>
</dbReference>
<comment type="caution">
    <text evidence="3">Lacks conserved residue(s) required for the propagation of feature annotation.</text>
</comment>
<dbReference type="PROSITE" id="PS00136">
    <property type="entry name" value="SUBTILASE_ASP"/>
    <property type="match status" value="1"/>
</dbReference>
<reference evidence="5 6" key="2">
    <citation type="journal article" date="2018" name="Plant J.">
        <title>The Physcomitrella patens chromosome-scale assembly reveals moss genome structure and evolution.</title>
        <authorList>
            <person name="Lang D."/>
            <person name="Ullrich K.K."/>
            <person name="Murat F."/>
            <person name="Fuchs J."/>
            <person name="Jenkins J."/>
            <person name="Haas F.B."/>
            <person name="Piednoel M."/>
            <person name="Gundlach H."/>
            <person name="Van Bel M."/>
            <person name="Meyberg R."/>
            <person name="Vives C."/>
            <person name="Morata J."/>
            <person name="Symeonidi A."/>
            <person name="Hiss M."/>
            <person name="Muchero W."/>
            <person name="Kamisugi Y."/>
            <person name="Saleh O."/>
            <person name="Blanc G."/>
            <person name="Decker E.L."/>
            <person name="van Gessel N."/>
            <person name="Grimwood J."/>
            <person name="Hayes R.D."/>
            <person name="Graham S.W."/>
            <person name="Gunter L.E."/>
            <person name="McDaniel S.F."/>
            <person name="Hoernstein S.N.W."/>
            <person name="Larsson A."/>
            <person name="Li F.W."/>
            <person name="Perroud P.F."/>
            <person name="Phillips J."/>
            <person name="Ranjan P."/>
            <person name="Rokshar D.S."/>
            <person name="Rothfels C.J."/>
            <person name="Schneider L."/>
            <person name="Shu S."/>
            <person name="Stevenson D.W."/>
            <person name="Thummler F."/>
            <person name="Tillich M."/>
            <person name="Villarreal Aguilar J.C."/>
            <person name="Widiez T."/>
            <person name="Wong G.K."/>
            <person name="Wymore A."/>
            <person name="Zhang Y."/>
            <person name="Zimmer A.D."/>
            <person name="Quatrano R.S."/>
            <person name="Mayer K.F.X."/>
            <person name="Goodstein D."/>
            <person name="Casacuberta J.M."/>
            <person name="Vandepoele K."/>
            <person name="Reski R."/>
            <person name="Cuming A.C."/>
            <person name="Tuskan G.A."/>
            <person name="Maumus F."/>
            <person name="Salse J."/>
            <person name="Schmutz J."/>
            <person name="Rensing S.A."/>
        </authorList>
    </citation>
    <scope>NUCLEOTIDE SEQUENCE [LARGE SCALE GENOMIC DNA]</scope>
    <source>
        <strain evidence="5 6">cv. Gransden 2004</strain>
    </source>
</reference>
<feature type="domain" description="Peptidase S8/S53" evidence="4">
    <location>
        <begin position="205"/>
        <end position="310"/>
    </location>
</feature>
<dbReference type="PROSITE" id="PS51892">
    <property type="entry name" value="SUBTILASE"/>
    <property type="match status" value="1"/>
</dbReference>
<dbReference type="Gene3D" id="3.40.50.200">
    <property type="entry name" value="Peptidase S8/S53 domain"/>
    <property type="match status" value="2"/>
</dbReference>
<dbReference type="GO" id="GO:0004252">
    <property type="term" value="F:serine-type endopeptidase activity"/>
    <property type="evidence" value="ECO:0007669"/>
    <property type="project" value="InterPro"/>
</dbReference>
<keyword evidence="6" id="KW-1185">Reference proteome</keyword>
<dbReference type="EnsemblPlants" id="Pp3c17_20710V3.2">
    <property type="protein sequence ID" value="Pp3c17_20710V3.2"/>
    <property type="gene ID" value="Pp3c17_20710"/>
</dbReference>
<dbReference type="GO" id="GO:0006508">
    <property type="term" value="P:proteolysis"/>
    <property type="evidence" value="ECO:0007669"/>
    <property type="project" value="InterPro"/>
</dbReference>